<feature type="transmembrane region" description="Helical" evidence="5">
    <location>
        <begin position="30"/>
        <end position="51"/>
    </location>
</feature>
<evidence type="ECO:0000256" key="1">
    <source>
        <dbReference type="ARBA" id="ARBA00004141"/>
    </source>
</evidence>
<dbReference type="OrthoDB" id="7688451at2"/>
<evidence type="ECO:0000256" key="5">
    <source>
        <dbReference type="SAM" id="Phobius"/>
    </source>
</evidence>
<dbReference type="InterPro" id="IPR006977">
    <property type="entry name" value="Yip1_dom"/>
</dbReference>
<evidence type="ECO:0000313" key="7">
    <source>
        <dbReference type="EMBL" id="ARJ69807.1"/>
    </source>
</evidence>
<evidence type="ECO:0000256" key="2">
    <source>
        <dbReference type="ARBA" id="ARBA00022692"/>
    </source>
</evidence>
<feature type="domain" description="Yip1" evidence="6">
    <location>
        <begin position="8"/>
        <end position="176"/>
    </location>
</feature>
<keyword evidence="3 5" id="KW-1133">Transmembrane helix</keyword>
<feature type="transmembrane region" description="Helical" evidence="5">
    <location>
        <begin position="102"/>
        <end position="126"/>
    </location>
</feature>
<evidence type="ECO:0000259" key="6">
    <source>
        <dbReference type="Pfam" id="PF04893"/>
    </source>
</evidence>
<dbReference type="GO" id="GO:0016020">
    <property type="term" value="C:membrane"/>
    <property type="evidence" value="ECO:0007669"/>
    <property type="project" value="UniProtKB-SubCell"/>
</dbReference>
<dbReference type="AlphaFoldDB" id="A0A1W6CY51"/>
<feature type="transmembrane region" description="Helical" evidence="5">
    <location>
        <begin position="132"/>
        <end position="153"/>
    </location>
</feature>
<evidence type="ECO:0000256" key="3">
    <source>
        <dbReference type="ARBA" id="ARBA00022989"/>
    </source>
</evidence>
<keyword evidence="4 5" id="KW-0472">Membrane</keyword>
<keyword evidence="2 5" id="KW-0812">Transmembrane</keyword>
<dbReference type="STRING" id="1945662.B0A89_09430"/>
<comment type="subcellular location">
    <subcellularLocation>
        <location evidence="1">Membrane</location>
        <topology evidence="1">Multi-pass membrane protein</topology>
    </subcellularLocation>
</comment>
<reference evidence="7 8" key="1">
    <citation type="submission" date="2017-03" db="EMBL/GenBank/DDBJ databases">
        <title>Genome sequence of Paracoccus contaminans isolated from a water microcosm.</title>
        <authorList>
            <person name="Aurass P."/>
            <person name="Karste S."/>
            <person name="Trost E."/>
            <person name="Glaeser S.P."/>
            <person name="Kaempfer P."/>
            <person name="Flieger A."/>
        </authorList>
    </citation>
    <scope>NUCLEOTIDE SEQUENCE [LARGE SCALE GENOMIC DNA]</scope>
    <source>
        <strain evidence="8">RKI 16-01929T\LMG 29738T\CCM 8701T\CIP 111112T</strain>
    </source>
</reference>
<organism evidence="7 8">
    <name type="scientific">Paracoccus contaminans</name>
    <dbReference type="NCBI Taxonomy" id="1945662"/>
    <lineage>
        <taxon>Bacteria</taxon>
        <taxon>Pseudomonadati</taxon>
        <taxon>Pseudomonadota</taxon>
        <taxon>Alphaproteobacteria</taxon>
        <taxon>Rhodobacterales</taxon>
        <taxon>Paracoccaceae</taxon>
        <taxon>Paracoccus</taxon>
    </lineage>
</organism>
<accession>A0A1W6CY51</accession>
<dbReference type="KEGG" id="pcon:B0A89_09430"/>
<dbReference type="Proteomes" id="UP000193017">
    <property type="component" value="Chromosome"/>
</dbReference>
<dbReference type="EMBL" id="CP020612">
    <property type="protein sequence ID" value="ARJ69807.1"/>
    <property type="molecule type" value="Genomic_DNA"/>
</dbReference>
<keyword evidence="8" id="KW-1185">Reference proteome</keyword>
<evidence type="ECO:0000313" key="8">
    <source>
        <dbReference type="Proteomes" id="UP000193017"/>
    </source>
</evidence>
<dbReference type="Pfam" id="PF04893">
    <property type="entry name" value="Yip1"/>
    <property type="match status" value="1"/>
</dbReference>
<dbReference type="RefSeq" id="WP_085377926.1">
    <property type="nucleotide sequence ID" value="NZ_CP020612.1"/>
</dbReference>
<feature type="transmembrane region" description="Helical" evidence="5">
    <location>
        <begin position="71"/>
        <end position="90"/>
    </location>
</feature>
<evidence type="ECO:0000256" key="4">
    <source>
        <dbReference type="ARBA" id="ARBA00023136"/>
    </source>
</evidence>
<name>A0A1W6CY51_9RHOB</name>
<feature type="transmembrane region" description="Helical" evidence="5">
    <location>
        <begin position="160"/>
        <end position="187"/>
    </location>
</feature>
<sequence length="192" mass="19652">MIPLMNLTLRQPFAAWSVLRARGLTAADGWALIVATAALAAILSWLGAWLVPAAAEGAGLLGILVHRPFSMAAVQVVSAALGAVLLSGVGRAFGGTGRLADALVAIGWIEAVMIALQAAQLVLSILLPPLGALFGIATLLLAAYLVVAFTMAVHGFRNPLLVVLGIVGTVMMTSFLLSLLAAMLGLLPELPV</sequence>
<gene>
    <name evidence="7" type="ORF">B0A89_09430</name>
</gene>
<proteinExistence type="predicted"/>
<protein>
    <recommendedName>
        <fullName evidence="6">Yip1 domain-containing protein</fullName>
    </recommendedName>
</protein>